<dbReference type="NCBIfam" id="TIGR00254">
    <property type="entry name" value="GGDEF"/>
    <property type="match status" value="1"/>
</dbReference>
<name>A0A4Y8RS71_9HYPH</name>
<protein>
    <submittedName>
        <fullName evidence="3">Diguanylate cyclase</fullName>
    </submittedName>
</protein>
<dbReference type="AlphaFoldDB" id="A0A4Y8RS71"/>
<dbReference type="InterPro" id="IPR000160">
    <property type="entry name" value="GGDEF_dom"/>
</dbReference>
<dbReference type="CDD" id="cd01949">
    <property type="entry name" value="GGDEF"/>
    <property type="match status" value="1"/>
</dbReference>
<dbReference type="InterPro" id="IPR035965">
    <property type="entry name" value="PAS-like_dom_sf"/>
</dbReference>
<evidence type="ECO:0000259" key="2">
    <source>
        <dbReference type="PROSITE" id="PS50887"/>
    </source>
</evidence>
<feature type="compositionally biased region" description="Low complexity" evidence="1">
    <location>
        <begin position="18"/>
        <end position="29"/>
    </location>
</feature>
<dbReference type="InterPro" id="IPR029787">
    <property type="entry name" value="Nucleotide_cyclase"/>
</dbReference>
<dbReference type="EMBL" id="SOZD01000001">
    <property type="protein sequence ID" value="TFF27180.1"/>
    <property type="molecule type" value="Genomic_DNA"/>
</dbReference>
<dbReference type="PANTHER" id="PTHR44757">
    <property type="entry name" value="DIGUANYLATE CYCLASE DGCP"/>
    <property type="match status" value="1"/>
</dbReference>
<keyword evidence="4" id="KW-1185">Reference proteome</keyword>
<proteinExistence type="predicted"/>
<dbReference type="Proteomes" id="UP000298179">
    <property type="component" value="Unassembled WGS sequence"/>
</dbReference>
<dbReference type="SUPFAM" id="SSF55785">
    <property type="entry name" value="PYP-like sensor domain (PAS domain)"/>
    <property type="match status" value="1"/>
</dbReference>
<evidence type="ECO:0000313" key="3">
    <source>
        <dbReference type="EMBL" id="TFF27180.1"/>
    </source>
</evidence>
<sequence length="364" mass="39268">MPQVSDAPLPTRPPVETARSSAPGAASGRLPGASLADLEARVAAQAVLIDELRSELSHTQKIFDRASNAAQIGMWECELPGCSLKWTDAVYDLFELPRGTSLDREIILDLYPEATRIELERIRSKAIDAGTGFVLDAEIDTALGRRRWIRITASVECVDGRPVRIFGMKQDITAEKNATLALRRMADCDSLTGLASRGRFQAQMTASPSETGETSPVGAVMLIDLDRFKPVNDLFGHLVGDLCLQEVGRRLACLGPRSHCVARIGGDEFAALFGPQTPRAVIERLGQAVVRMLRRPMRVAGHRIDLGASVGIAFAGRSTGDALYGEADAALYAAKAAGRGLVRVFAEDKHSAPRRQLAEVSFHG</sequence>
<gene>
    <name evidence="3" type="ORF">E3C22_01490</name>
</gene>
<dbReference type="Gene3D" id="3.30.450.20">
    <property type="entry name" value="PAS domain"/>
    <property type="match status" value="1"/>
</dbReference>
<feature type="region of interest" description="Disordered" evidence="1">
    <location>
        <begin position="1"/>
        <end position="29"/>
    </location>
</feature>
<evidence type="ECO:0000313" key="4">
    <source>
        <dbReference type="Proteomes" id="UP000298179"/>
    </source>
</evidence>
<dbReference type="OrthoDB" id="315417at2"/>
<evidence type="ECO:0000256" key="1">
    <source>
        <dbReference type="SAM" id="MobiDB-lite"/>
    </source>
</evidence>
<comment type="caution">
    <text evidence="3">The sequence shown here is derived from an EMBL/GenBank/DDBJ whole genome shotgun (WGS) entry which is preliminary data.</text>
</comment>
<dbReference type="RefSeq" id="WP_134759543.1">
    <property type="nucleotide sequence ID" value="NZ_SOZD01000001.1"/>
</dbReference>
<dbReference type="Pfam" id="PF00990">
    <property type="entry name" value="GGDEF"/>
    <property type="match status" value="1"/>
</dbReference>
<dbReference type="PROSITE" id="PS50887">
    <property type="entry name" value="GGDEF"/>
    <property type="match status" value="1"/>
</dbReference>
<organism evidence="3 4">
    <name type="scientific">Jiella endophytica</name>
    <dbReference type="NCBI Taxonomy" id="2558362"/>
    <lineage>
        <taxon>Bacteria</taxon>
        <taxon>Pseudomonadati</taxon>
        <taxon>Pseudomonadota</taxon>
        <taxon>Alphaproteobacteria</taxon>
        <taxon>Hyphomicrobiales</taxon>
        <taxon>Aurantimonadaceae</taxon>
        <taxon>Jiella</taxon>
    </lineage>
</organism>
<dbReference type="Gene3D" id="3.30.70.270">
    <property type="match status" value="1"/>
</dbReference>
<reference evidence="3 4" key="1">
    <citation type="submission" date="2019-03" db="EMBL/GenBank/DDBJ databases">
        <title>Jiella endophytica sp. nov., a novel endophytic bacterium isolated from root of Ficus microcarpa Linn. f.</title>
        <authorList>
            <person name="Tuo L."/>
        </authorList>
    </citation>
    <scope>NUCLEOTIDE SEQUENCE [LARGE SCALE GENOMIC DNA]</scope>
    <source>
        <strain evidence="3 4">CBS5Q-3</strain>
    </source>
</reference>
<dbReference type="PANTHER" id="PTHR44757:SF2">
    <property type="entry name" value="BIOFILM ARCHITECTURE MAINTENANCE PROTEIN MBAA"/>
    <property type="match status" value="1"/>
</dbReference>
<feature type="domain" description="GGDEF" evidence="2">
    <location>
        <begin position="216"/>
        <end position="347"/>
    </location>
</feature>
<dbReference type="InterPro" id="IPR052155">
    <property type="entry name" value="Biofilm_reg_signaling"/>
</dbReference>
<dbReference type="SMART" id="SM00267">
    <property type="entry name" value="GGDEF"/>
    <property type="match status" value="1"/>
</dbReference>
<dbReference type="SUPFAM" id="SSF55073">
    <property type="entry name" value="Nucleotide cyclase"/>
    <property type="match status" value="1"/>
</dbReference>
<dbReference type="InterPro" id="IPR043128">
    <property type="entry name" value="Rev_trsase/Diguanyl_cyclase"/>
</dbReference>
<accession>A0A4Y8RS71</accession>